<evidence type="ECO:0000313" key="11">
    <source>
        <dbReference type="Proteomes" id="UP000231152"/>
    </source>
</evidence>
<accession>A0A2M8LDR6</accession>
<evidence type="ECO:0000256" key="1">
    <source>
        <dbReference type="ARBA" id="ARBA00006139"/>
    </source>
</evidence>
<dbReference type="PANTHER" id="PTHR33695">
    <property type="entry name" value="LIPOPROTEIN SIGNAL PEPTIDASE"/>
    <property type="match status" value="1"/>
</dbReference>
<feature type="transmembrane region" description="Helical" evidence="9">
    <location>
        <begin position="82"/>
        <end position="102"/>
    </location>
</feature>
<proteinExistence type="inferred from homology"/>
<keyword evidence="5" id="KW-0064">Aspartyl protease</keyword>
<evidence type="ECO:0000256" key="2">
    <source>
        <dbReference type="ARBA" id="ARBA00022475"/>
    </source>
</evidence>
<keyword evidence="4 9" id="KW-0812">Transmembrane</keyword>
<protein>
    <submittedName>
        <fullName evidence="10">Uncharacterized protein</fullName>
    </submittedName>
</protein>
<feature type="transmembrane region" description="Helical" evidence="9">
    <location>
        <begin position="114"/>
        <end position="136"/>
    </location>
</feature>
<dbReference type="EMBL" id="PFET01000013">
    <property type="protein sequence ID" value="PJE75587.1"/>
    <property type="molecule type" value="Genomic_DNA"/>
</dbReference>
<evidence type="ECO:0000256" key="9">
    <source>
        <dbReference type="SAM" id="Phobius"/>
    </source>
</evidence>
<dbReference type="InterPro" id="IPR001872">
    <property type="entry name" value="Peptidase_A8"/>
</dbReference>
<keyword evidence="3" id="KW-0645">Protease</keyword>
<evidence type="ECO:0000256" key="6">
    <source>
        <dbReference type="ARBA" id="ARBA00022801"/>
    </source>
</evidence>
<organism evidence="10 11">
    <name type="scientific">Candidatus Uhrbacteria bacterium CG10_big_fil_rev_8_21_14_0_10_48_11</name>
    <dbReference type="NCBI Taxonomy" id="1975037"/>
    <lineage>
        <taxon>Bacteria</taxon>
        <taxon>Candidatus Uhriibacteriota</taxon>
    </lineage>
</organism>
<evidence type="ECO:0000313" key="10">
    <source>
        <dbReference type="EMBL" id="PJE75587.1"/>
    </source>
</evidence>
<reference evidence="10 11" key="1">
    <citation type="submission" date="2017-09" db="EMBL/GenBank/DDBJ databases">
        <title>Depth-based differentiation of microbial function through sediment-hosted aquifers and enrichment of novel symbionts in the deep terrestrial subsurface.</title>
        <authorList>
            <person name="Probst A.J."/>
            <person name="Ladd B."/>
            <person name="Jarett J.K."/>
            <person name="Geller-Mcgrath D.E."/>
            <person name="Sieber C.M."/>
            <person name="Emerson J.B."/>
            <person name="Anantharaman K."/>
            <person name="Thomas B.C."/>
            <person name="Malmstrom R."/>
            <person name="Stieglmeier M."/>
            <person name="Klingl A."/>
            <person name="Woyke T."/>
            <person name="Ryan C.M."/>
            <person name="Banfield J.F."/>
        </authorList>
    </citation>
    <scope>NUCLEOTIDE SEQUENCE [LARGE SCALE GENOMIC DNA]</scope>
    <source>
        <strain evidence="10">CG10_big_fil_rev_8_21_14_0_10_48_11</strain>
    </source>
</reference>
<sequence length="146" mass="15963">MVLGVIVVGAFVVLDRLTKVFALQHPTLNTMLVPHVVSLTSAVNAVGPLGLPLTGELFFIFSFVVAALLFIFALFEERRSSQAIIFAIVVGILSNTIDRMSYGYAIDVLRVTPGLVFNIADLLIVGGFIILFPRLVSQLFRGEQQR</sequence>
<gene>
    <name evidence="10" type="ORF">COV04_04140</name>
</gene>
<dbReference type="Proteomes" id="UP000231152">
    <property type="component" value="Unassembled WGS sequence"/>
</dbReference>
<evidence type="ECO:0000256" key="8">
    <source>
        <dbReference type="ARBA" id="ARBA00023136"/>
    </source>
</evidence>
<dbReference type="Pfam" id="PF01252">
    <property type="entry name" value="Peptidase_A8"/>
    <property type="match status" value="1"/>
</dbReference>
<dbReference type="GO" id="GO:0006508">
    <property type="term" value="P:proteolysis"/>
    <property type="evidence" value="ECO:0007669"/>
    <property type="project" value="UniProtKB-KW"/>
</dbReference>
<dbReference type="PANTHER" id="PTHR33695:SF1">
    <property type="entry name" value="LIPOPROTEIN SIGNAL PEPTIDASE"/>
    <property type="match status" value="1"/>
</dbReference>
<keyword evidence="6" id="KW-0378">Hydrolase</keyword>
<evidence type="ECO:0000256" key="5">
    <source>
        <dbReference type="ARBA" id="ARBA00022750"/>
    </source>
</evidence>
<keyword evidence="2" id="KW-1003">Cell membrane</keyword>
<dbReference type="AlphaFoldDB" id="A0A2M8LDR6"/>
<dbReference type="GO" id="GO:0004190">
    <property type="term" value="F:aspartic-type endopeptidase activity"/>
    <property type="evidence" value="ECO:0007669"/>
    <property type="project" value="UniProtKB-KW"/>
</dbReference>
<name>A0A2M8LDR6_9BACT</name>
<evidence type="ECO:0000256" key="7">
    <source>
        <dbReference type="ARBA" id="ARBA00022989"/>
    </source>
</evidence>
<evidence type="ECO:0000256" key="3">
    <source>
        <dbReference type="ARBA" id="ARBA00022670"/>
    </source>
</evidence>
<keyword evidence="7 9" id="KW-1133">Transmembrane helix</keyword>
<dbReference type="GO" id="GO:0016020">
    <property type="term" value="C:membrane"/>
    <property type="evidence" value="ECO:0007669"/>
    <property type="project" value="InterPro"/>
</dbReference>
<feature type="transmembrane region" description="Helical" evidence="9">
    <location>
        <begin position="57"/>
        <end position="75"/>
    </location>
</feature>
<comment type="similarity">
    <text evidence="1">Belongs to the peptidase A8 family.</text>
</comment>
<keyword evidence="8 9" id="KW-0472">Membrane</keyword>
<evidence type="ECO:0000256" key="4">
    <source>
        <dbReference type="ARBA" id="ARBA00022692"/>
    </source>
</evidence>
<comment type="caution">
    <text evidence="10">The sequence shown here is derived from an EMBL/GenBank/DDBJ whole genome shotgun (WGS) entry which is preliminary data.</text>
</comment>